<keyword evidence="8" id="KW-0443">Lipid metabolism</keyword>
<dbReference type="InterPro" id="IPR008927">
    <property type="entry name" value="6-PGluconate_DH-like_C_sf"/>
</dbReference>
<dbReference type="Pfam" id="PF00725">
    <property type="entry name" value="3HCDH"/>
    <property type="match status" value="2"/>
</dbReference>
<name>A0A520MG74_9GAMM</name>
<comment type="caution">
    <text evidence="16">The sequence shown here is derived from an EMBL/GenBank/DDBJ whole genome shotgun (WGS) entry which is preliminary data.</text>
</comment>
<dbReference type="PANTHER" id="PTHR23309">
    <property type="entry name" value="3-HYDROXYACYL-COA DEHYROGENASE"/>
    <property type="match status" value="1"/>
</dbReference>
<evidence type="ECO:0000256" key="11">
    <source>
        <dbReference type="ARBA" id="ARBA00023239"/>
    </source>
</evidence>
<keyword evidence="6" id="KW-0560">Oxidoreductase</keyword>
<proteinExistence type="predicted"/>
<dbReference type="SUPFAM" id="SSF52096">
    <property type="entry name" value="ClpP/crotonase"/>
    <property type="match status" value="1"/>
</dbReference>
<dbReference type="InterPro" id="IPR029045">
    <property type="entry name" value="ClpP/crotonase-like_dom_sf"/>
</dbReference>
<dbReference type="InterPro" id="IPR006176">
    <property type="entry name" value="3-OHacyl-CoA_DH_NAD-bd"/>
</dbReference>
<dbReference type="InterPro" id="IPR036291">
    <property type="entry name" value="NAD(P)-bd_dom_sf"/>
</dbReference>
<evidence type="ECO:0000256" key="7">
    <source>
        <dbReference type="ARBA" id="ARBA00023027"/>
    </source>
</evidence>
<comment type="catalytic activity">
    <reaction evidence="13">
        <text>a (3S)-3-hydroxyacyl-CoA + NAD(+) = a 3-oxoacyl-CoA + NADH + H(+)</text>
        <dbReference type="Rhea" id="RHEA:22432"/>
        <dbReference type="ChEBI" id="CHEBI:15378"/>
        <dbReference type="ChEBI" id="CHEBI:57318"/>
        <dbReference type="ChEBI" id="CHEBI:57540"/>
        <dbReference type="ChEBI" id="CHEBI:57945"/>
        <dbReference type="ChEBI" id="CHEBI:90726"/>
        <dbReference type="EC" id="1.1.1.35"/>
    </reaction>
</comment>
<evidence type="ECO:0000259" key="14">
    <source>
        <dbReference type="Pfam" id="PF00725"/>
    </source>
</evidence>
<evidence type="ECO:0000256" key="9">
    <source>
        <dbReference type="ARBA" id="ARBA00023140"/>
    </source>
</evidence>
<dbReference type="EMBL" id="SHBP01000005">
    <property type="protein sequence ID" value="RZO20229.1"/>
    <property type="molecule type" value="Genomic_DNA"/>
</dbReference>
<dbReference type="GO" id="GO:0070403">
    <property type="term" value="F:NAD+ binding"/>
    <property type="evidence" value="ECO:0007669"/>
    <property type="project" value="InterPro"/>
</dbReference>
<dbReference type="GO" id="GO:0004300">
    <property type="term" value="F:enoyl-CoA hydratase activity"/>
    <property type="evidence" value="ECO:0007669"/>
    <property type="project" value="UniProtKB-ARBA"/>
</dbReference>
<dbReference type="GO" id="GO:0016853">
    <property type="term" value="F:isomerase activity"/>
    <property type="evidence" value="ECO:0007669"/>
    <property type="project" value="UniProtKB-KW"/>
</dbReference>
<dbReference type="SUPFAM" id="SSF51735">
    <property type="entry name" value="NAD(P)-binding Rossmann-fold domains"/>
    <property type="match status" value="1"/>
</dbReference>
<keyword evidence="5" id="KW-0442">Lipid degradation</keyword>
<dbReference type="Gene3D" id="3.90.226.10">
    <property type="entry name" value="2-enoyl-CoA Hydratase, Chain A, domain 1"/>
    <property type="match status" value="1"/>
</dbReference>
<evidence type="ECO:0000256" key="10">
    <source>
        <dbReference type="ARBA" id="ARBA00023235"/>
    </source>
</evidence>
<dbReference type="GO" id="GO:0006635">
    <property type="term" value="P:fatty acid beta-oxidation"/>
    <property type="evidence" value="ECO:0007669"/>
    <property type="project" value="UniProtKB-UniPathway"/>
</dbReference>
<dbReference type="Pfam" id="PF02737">
    <property type="entry name" value="3HCDH_N"/>
    <property type="match status" value="1"/>
</dbReference>
<protein>
    <submittedName>
        <fullName evidence="16">3-hydroxyacyl-CoA dehydrogenase</fullName>
    </submittedName>
</protein>
<keyword evidence="12" id="KW-0511">Multifunctional enzyme</keyword>
<evidence type="ECO:0000256" key="12">
    <source>
        <dbReference type="ARBA" id="ARBA00023268"/>
    </source>
</evidence>
<feature type="domain" description="3-hydroxyacyl-CoA dehydrogenase C-terminal" evidence="14">
    <location>
        <begin position="601"/>
        <end position="687"/>
    </location>
</feature>
<evidence type="ECO:0000256" key="1">
    <source>
        <dbReference type="ARBA" id="ARBA00004275"/>
    </source>
</evidence>
<sequence>MVAVTDQVDYNVEQTIAVITINNPPVNALSHGVREGIYNGIETASQDDSVTGIVIYCEGRTFIAGADISEFGSAPKEPHLPSVLTLLDQSTKPVVAAVHGTALGGGLETTLCCNYRVATADSKFGLPEVHLGLLPGAGGTQRLPRIVGVEKALSMVTSGAPIGAPEALESGLIDMIVKSDLRAEAIDFAVAKAGQSSAHPRVRDNQEKLQSAIESPEIFSQVRKMIARKTRGFLAPEYNIRCIEAAVSQPFDEGIKTEGKLFMELMAGPQSRAQQYFFFAERQASKVAGIDKNTPDLPISKVGVIGGGLMGGGIAMNMANAGIPVTIVETNQAALDRGLGIIRKNYENTASKGRLRAEDVETRCGLIDGSLEMESLADCDLIIEAVFENMAVKKDIFSRLDQIAKPEAILASNTSALDLNEIASVTSRPESVIGLHFFSPANVMKLLEIVRGEKTADPVIKTCMAFAKRIKKVATLVGVCPGFVGNRILFMRQHQANLVALEGAAVEKVDQVLFDFGFPMGAFQMADLAGLDLGWDKEKSNSETVKDRLCEQDRRGQKTGAGFYDYDEKRRPTPSSLVADLIKDHAEKSGVTRREFSDEEILDRCVLPMINEGAKILDEGIAMRASDIDVVYVYGYGWPIYRGGPMHYANSIGLDKVVEKLRHYQDKTGDDFWTPSPYLVDLAANGKHF</sequence>
<dbReference type="AlphaFoldDB" id="A0A520MG74"/>
<evidence type="ECO:0000256" key="2">
    <source>
        <dbReference type="ARBA" id="ARBA00005005"/>
    </source>
</evidence>
<evidence type="ECO:0000256" key="6">
    <source>
        <dbReference type="ARBA" id="ARBA00023002"/>
    </source>
</evidence>
<evidence type="ECO:0000256" key="13">
    <source>
        <dbReference type="ARBA" id="ARBA00049556"/>
    </source>
</evidence>
<gene>
    <name evidence="16" type="ORF">EVB03_04745</name>
</gene>
<dbReference type="InterPro" id="IPR001753">
    <property type="entry name" value="Enoyl-CoA_hydra/iso"/>
</dbReference>
<dbReference type="PANTHER" id="PTHR23309:SF49">
    <property type="entry name" value="PEROXISOMAL BIFUNCTIONAL ENZYME"/>
    <property type="match status" value="1"/>
</dbReference>
<organism evidence="16 17">
    <name type="scientific">SAR92 clade bacterium</name>
    <dbReference type="NCBI Taxonomy" id="2315479"/>
    <lineage>
        <taxon>Bacteria</taxon>
        <taxon>Pseudomonadati</taxon>
        <taxon>Pseudomonadota</taxon>
        <taxon>Gammaproteobacteria</taxon>
        <taxon>Cellvibrionales</taxon>
        <taxon>Porticoccaceae</taxon>
        <taxon>SAR92 clade</taxon>
    </lineage>
</organism>
<dbReference type="CDD" id="cd06558">
    <property type="entry name" value="crotonase-like"/>
    <property type="match status" value="1"/>
</dbReference>
<evidence type="ECO:0000313" key="17">
    <source>
        <dbReference type="Proteomes" id="UP000315889"/>
    </source>
</evidence>
<comment type="subcellular location">
    <subcellularLocation>
        <location evidence="1">Peroxisome</location>
    </subcellularLocation>
</comment>
<keyword evidence="7" id="KW-0520">NAD</keyword>
<evidence type="ECO:0000256" key="5">
    <source>
        <dbReference type="ARBA" id="ARBA00022963"/>
    </source>
</evidence>
<keyword evidence="10" id="KW-0413">Isomerase</keyword>
<evidence type="ECO:0000256" key="4">
    <source>
        <dbReference type="ARBA" id="ARBA00022832"/>
    </source>
</evidence>
<dbReference type="InterPro" id="IPR006108">
    <property type="entry name" value="3HC_DH_C"/>
</dbReference>
<dbReference type="Proteomes" id="UP000315889">
    <property type="component" value="Unassembled WGS sequence"/>
</dbReference>
<dbReference type="UniPathway" id="UPA00659"/>
<dbReference type="Pfam" id="PF00378">
    <property type="entry name" value="ECH_1"/>
    <property type="match status" value="1"/>
</dbReference>
<comment type="subunit">
    <text evidence="3">Monomer.</text>
</comment>
<dbReference type="Gene3D" id="3.40.50.720">
    <property type="entry name" value="NAD(P)-binding Rossmann-like Domain"/>
    <property type="match status" value="1"/>
</dbReference>
<reference evidence="16 17" key="1">
    <citation type="submission" date="2019-02" db="EMBL/GenBank/DDBJ databases">
        <title>Prokaryotic population dynamics and viral predation in marine succession experiment using metagenomics: the confinement effect.</title>
        <authorList>
            <person name="Haro-Moreno J.M."/>
            <person name="Rodriguez-Valera F."/>
            <person name="Lopez-Perez M."/>
        </authorList>
    </citation>
    <scope>NUCLEOTIDE SEQUENCE [LARGE SCALE GENOMIC DNA]</scope>
    <source>
        <strain evidence="16">MED-G170</strain>
    </source>
</reference>
<keyword evidence="4" id="KW-0276">Fatty acid metabolism</keyword>
<keyword evidence="9" id="KW-0576">Peroxisome</keyword>
<dbReference type="FunFam" id="3.40.50.720:FF:000009">
    <property type="entry name" value="Fatty oxidation complex, alpha subunit"/>
    <property type="match status" value="1"/>
</dbReference>
<dbReference type="FunFam" id="1.10.1040.50:FF:000006">
    <property type="entry name" value="Peroxisomal bifunctional enzyme"/>
    <property type="match status" value="1"/>
</dbReference>
<keyword evidence="11" id="KW-0456">Lyase</keyword>
<accession>A0A520MG74</accession>
<evidence type="ECO:0000256" key="8">
    <source>
        <dbReference type="ARBA" id="ARBA00023098"/>
    </source>
</evidence>
<feature type="domain" description="3-hydroxyacyl-CoA dehydrogenase NAD binding" evidence="15">
    <location>
        <begin position="301"/>
        <end position="477"/>
    </location>
</feature>
<evidence type="ECO:0000256" key="3">
    <source>
        <dbReference type="ARBA" id="ARBA00011245"/>
    </source>
</evidence>
<evidence type="ECO:0000259" key="15">
    <source>
        <dbReference type="Pfam" id="PF02737"/>
    </source>
</evidence>
<dbReference type="GO" id="GO:0003857">
    <property type="term" value="F:(3S)-3-hydroxyacyl-CoA dehydrogenase (NAD+) activity"/>
    <property type="evidence" value="ECO:0007669"/>
    <property type="project" value="UniProtKB-EC"/>
</dbReference>
<evidence type="ECO:0000313" key="16">
    <source>
        <dbReference type="EMBL" id="RZO20229.1"/>
    </source>
</evidence>
<comment type="pathway">
    <text evidence="2">Lipid metabolism; fatty acid beta-oxidation.</text>
</comment>
<feature type="domain" description="3-hydroxyacyl-CoA dehydrogenase C-terminal" evidence="14">
    <location>
        <begin position="482"/>
        <end position="566"/>
    </location>
</feature>
<dbReference type="SUPFAM" id="SSF48179">
    <property type="entry name" value="6-phosphogluconate dehydrogenase C-terminal domain-like"/>
    <property type="match status" value="2"/>
</dbReference>
<dbReference type="Gene3D" id="1.10.1040.50">
    <property type="match status" value="1"/>
</dbReference>